<dbReference type="InterPro" id="IPR009693">
    <property type="entry name" value="Glucitol_operon_activator"/>
</dbReference>
<feature type="transmembrane region" description="Helical" evidence="1">
    <location>
        <begin position="6"/>
        <end position="24"/>
    </location>
</feature>
<name>A0A5J5KTT4_9MICC</name>
<keyword evidence="1" id="KW-0472">Membrane</keyword>
<keyword evidence="1" id="KW-0812">Transmembrane</keyword>
<gene>
    <name evidence="2" type="ORF">FCK90_13520</name>
</gene>
<dbReference type="Proteomes" id="UP000325957">
    <property type="component" value="Unassembled WGS sequence"/>
</dbReference>
<evidence type="ECO:0000313" key="3">
    <source>
        <dbReference type="Proteomes" id="UP000325957"/>
    </source>
</evidence>
<reference evidence="2 3" key="1">
    <citation type="submission" date="2019-05" db="EMBL/GenBank/DDBJ databases">
        <title>Kocuria coralli sp. nov., a novel actinobacterium isolated from coral reef seawater.</title>
        <authorList>
            <person name="Li J."/>
        </authorList>
    </citation>
    <scope>NUCLEOTIDE SEQUENCE [LARGE SCALE GENOMIC DNA]</scope>
    <source>
        <strain evidence="2 3">SCSIO 13007</strain>
    </source>
</reference>
<comment type="caution">
    <text evidence="2">The sequence shown here is derived from an EMBL/GenBank/DDBJ whole genome shotgun (WGS) entry which is preliminary data.</text>
</comment>
<proteinExistence type="predicted"/>
<dbReference type="AlphaFoldDB" id="A0A5J5KTT4"/>
<protein>
    <submittedName>
        <fullName evidence="2">Transcriptional regulator</fullName>
    </submittedName>
</protein>
<dbReference type="EMBL" id="SZWF01000024">
    <property type="protein sequence ID" value="KAA9393197.1"/>
    <property type="molecule type" value="Genomic_DNA"/>
</dbReference>
<accession>A0A5J5KTT4</accession>
<keyword evidence="3" id="KW-1185">Reference proteome</keyword>
<evidence type="ECO:0000256" key="1">
    <source>
        <dbReference type="SAM" id="Phobius"/>
    </source>
</evidence>
<evidence type="ECO:0000313" key="2">
    <source>
        <dbReference type="EMBL" id="KAA9393197.1"/>
    </source>
</evidence>
<dbReference type="OrthoDB" id="3711383at2"/>
<dbReference type="Pfam" id="PF06923">
    <property type="entry name" value="GutM"/>
    <property type="match status" value="1"/>
</dbReference>
<organism evidence="2 3">
    <name type="scientific">Kocuria coralli</name>
    <dbReference type="NCBI Taxonomy" id="1461025"/>
    <lineage>
        <taxon>Bacteria</taxon>
        <taxon>Bacillati</taxon>
        <taxon>Actinomycetota</taxon>
        <taxon>Actinomycetes</taxon>
        <taxon>Micrococcales</taxon>
        <taxon>Micrococcaceae</taxon>
        <taxon>Kocuria</taxon>
    </lineage>
</organism>
<keyword evidence="1" id="KW-1133">Transmembrane helix</keyword>
<sequence length="151" mass="16881">MDHVWTVLVMLALVVGISMVLSFFQEKNLAVTYIEMRRKNRIAIGKHKRLLNSGAIVMCGVTESGCIQDARLLSGVTVFSRFRPLAELVGMNVLHLHKMDLSRYPKSVRRAIVNASDNYLVFVTGGVPKEPAGAWARLGEKFPSRRTPKEV</sequence>